<sequence length="53" mass="6014">MNRNYNLSVKSNDQEALKSATSPISGNFRRYTVSDETASLIRTYTGQEESLRL</sequence>
<organism evidence="1 2">
    <name type="scientific">Genlisea aurea</name>
    <dbReference type="NCBI Taxonomy" id="192259"/>
    <lineage>
        <taxon>Eukaryota</taxon>
        <taxon>Viridiplantae</taxon>
        <taxon>Streptophyta</taxon>
        <taxon>Embryophyta</taxon>
        <taxon>Tracheophyta</taxon>
        <taxon>Spermatophyta</taxon>
        <taxon>Magnoliopsida</taxon>
        <taxon>eudicotyledons</taxon>
        <taxon>Gunneridae</taxon>
        <taxon>Pentapetalae</taxon>
        <taxon>asterids</taxon>
        <taxon>lamiids</taxon>
        <taxon>Lamiales</taxon>
        <taxon>Lentibulariaceae</taxon>
        <taxon>Genlisea</taxon>
    </lineage>
</organism>
<reference evidence="1 2" key="1">
    <citation type="journal article" date="2013" name="BMC Genomics">
        <title>The miniature genome of a carnivorous plant Genlisea aurea contains a low number of genes and short non-coding sequences.</title>
        <authorList>
            <person name="Leushkin E.V."/>
            <person name="Sutormin R.A."/>
            <person name="Nabieva E.R."/>
            <person name="Penin A.A."/>
            <person name="Kondrashov A.S."/>
            <person name="Logacheva M.D."/>
        </authorList>
    </citation>
    <scope>NUCLEOTIDE SEQUENCE [LARGE SCALE GENOMIC DNA]</scope>
</reference>
<comment type="caution">
    <text evidence="1">The sequence shown here is derived from an EMBL/GenBank/DDBJ whole genome shotgun (WGS) entry which is preliminary data.</text>
</comment>
<name>S8DHW4_9LAMI</name>
<gene>
    <name evidence="1" type="ORF">M569_15855</name>
</gene>
<evidence type="ECO:0000313" key="1">
    <source>
        <dbReference type="EMBL" id="EPS58957.1"/>
    </source>
</evidence>
<evidence type="ECO:0000313" key="2">
    <source>
        <dbReference type="Proteomes" id="UP000015453"/>
    </source>
</evidence>
<dbReference type="EMBL" id="AUSU01008762">
    <property type="protein sequence ID" value="EPS58957.1"/>
    <property type="molecule type" value="Genomic_DNA"/>
</dbReference>
<dbReference type="Proteomes" id="UP000015453">
    <property type="component" value="Unassembled WGS sequence"/>
</dbReference>
<accession>S8DHW4</accession>
<keyword evidence="2" id="KW-1185">Reference proteome</keyword>
<proteinExistence type="predicted"/>
<protein>
    <submittedName>
        <fullName evidence="1">Uncharacterized protein</fullName>
    </submittedName>
</protein>
<dbReference type="AlphaFoldDB" id="S8DHW4"/>